<dbReference type="InterPro" id="IPR048279">
    <property type="entry name" value="MdtK-like"/>
</dbReference>
<dbReference type="InterPro" id="IPR051327">
    <property type="entry name" value="MATE_MepA_subfamily"/>
</dbReference>
<evidence type="ECO:0000256" key="10">
    <source>
        <dbReference type="SAM" id="Phobius"/>
    </source>
</evidence>
<evidence type="ECO:0000256" key="7">
    <source>
        <dbReference type="ARBA" id="ARBA00022989"/>
    </source>
</evidence>
<feature type="transmembrane region" description="Helical" evidence="10">
    <location>
        <begin position="132"/>
        <end position="153"/>
    </location>
</feature>
<feature type="transmembrane region" description="Helical" evidence="10">
    <location>
        <begin position="412"/>
        <end position="432"/>
    </location>
</feature>
<dbReference type="GO" id="GO:0015297">
    <property type="term" value="F:antiporter activity"/>
    <property type="evidence" value="ECO:0007669"/>
    <property type="project" value="InterPro"/>
</dbReference>
<dbReference type="CDD" id="cd13143">
    <property type="entry name" value="MATE_MepA_like"/>
    <property type="match status" value="1"/>
</dbReference>
<feature type="transmembrane region" description="Helical" evidence="10">
    <location>
        <begin position="355"/>
        <end position="376"/>
    </location>
</feature>
<feature type="transmembrane region" description="Helical" evidence="10">
    <location>
        <begin position="94"/>
        <end position="112"/>
    </location>
</feature>
<feature type="transmembrane region" description="Helical" evidence="10">
    <location>
        <begin position="309"/>
        <end position="335"/>
    </location>
</feature>
<dbReference type="Pfam" id="PF01554">
    <property type="entry name" value="MatE"/>
    <property type="match status" value="2"/>
</dbReference>
<keyword evidence="12" id="KW-1185">Reference proteome</keyword>
<comment type="subcellular location">
    <subcellularLocation>
        <location evidence="1">Cell membrane</location>
        <topology evidence="1">Multi-pass membrane protein</topology>
    </subcellularLocation>
</comment>
<dbReference type="GO" id="GO:0046677">
    <property type="term" value="P:response to antibiotic"/>
    <property type="evidence" value="ECO:0007669"/>
    <property type="project" value="UniProtKB-KW"/>
</dbReference>
<evidence type="ECO:0000256" key="8">
    <source>
        <dbReference type="ARBA" id="ARBA00023136"/>
    </source>
</evidence>
<dbReference type="Proteomes" id="UP000469424">
    <property type="component" value="Unassembled WGS sequence"/>
</dbReference>
<evidence type="ECO:0000256" key="2">
    <source>
        <dbReference type="ARBA" id="ARBA00008417"/>
    </source>
</evidence>
<comment type="similarity">
    <text evidence="2">Belongs to the multi antimicrobial extrusion (MATE) (TC 2.A.66.1) family. MepA subfamily.</text>
</comment>
<name>A0A6N7XP00_9FIRM</name>
<evidence type="ECO:0000256" key="9">
    <source>
        <dbReference type="ARBA" id="ARBA00023251"/>
    </source>
</evidence>
<protein>
    <recommendedName>
        <fullName evidence="3">Multidrug export protein MepA</fullName>
    </recommendedName>
</protein>
<evidence type="ECO:0000256" key="5">
    <source>
        <dbReference type="ARBA" id="ARBA00022475"/>
    </source>
</evidence>
<feature type="transmembrane region" description="Helical" evidence="10">
    <location>
        <begin position="12"/>
        <end position="31"/>
    </location>
</feature>
<evidence type="ECO:0000313" key="11">
    <source>
        <dbReference type="EMBL" id="MST71241.1"/>
    </source>
</evidence>
<evidence type="ECO:0000256" key="4">
    <source>
        <dbReference type="ARBA" id="ARBA00022448"/>
    </source>
</evidence>
<feature type="transmembrane region" description="Helical" evidence="10">
    <location>
        <begin position="189"/>
        <end position="207"/>
    </location>
</feature>
<evidence type="ECO:0000313" key="12">
    <source>
        <dbReference type="Proteomes" id="UP000469424"/>
    </source>
</evidence>
<dbReference type="InterPro" id="IPR002528">
    <property type="entry name" value="MATE_fam"/>
</dbReference>
<keyword evidence="6 10" id="KW-0812">Transmembrane</keyword>
<dbReference type="GO" id="GO:0005886">
    <property type="term" value="C:plasma membrane"/>
    <property type="evidence" value="ECO:0007669"/>
    <property type="project" value="UniProtKB-SubCell"/>
</dbReference>
<dbReference type="PIRSF" id="PIRSF006603">
    <property type="entry name" value="DinF"/>
    <property type="match status" value="1"/>
</dbReference>
<feature type="transmembrane region" description="Helical" evidence="10">
    <location>
        <begin position="165"/>
        <end position="183"/>
    </location>
</feature>
<keyword evidence="4" id="KW-0813">Transport</keyword>
<keyword evidence="7 10" id="KW-1133">Transmembrane helix</keyword>
<feature type="transmembrane region" description="Helical" evidence="10">
    <location>
        <begin position="51"/>
        <end position="74"/>
    </location>
</feature>
<dbReference type="PANTHER" id="PTHR43823">
    <property type="entry name" value="SPORULATION PROTEIN YKVU"/>
    <property type="match status" value="1"/>
</dbReference>
<evidence type="ECO:0000256" key="1">
    <source>
        <dbReference type="ARBA" id="ARBA00004651"/>
    </source>
</evidence>
<keyword evidence="8 10" id="KW-0472">Membrane</keyword>
<dbReference type="InterPro" id="IPR045070">
    <property type="entry name" value="MATE_MepA-like"/>
</dbReference>
<feature type="transmembrane region" description="Helical" evidence="10">
    <location>
        <begin position="388"/>
        <end position="406"/>
    </location>
</feature>
<dbReference type="EMBL" id="VUNA01000017">
    <property type="protein sequence ID" value="MST71241.1"/>
    <property type="molecule type" value="Genomic_DNA"/>
</dbReference>
<proteinExistence type="inferred from homology"/>
<keyword evidence="5" id="KW-1003">Cell membrane</keyword>
<sequence length="441" mass="47767">MRGEPKSLRSEYIRYIIPSILAQWVYTLYTAVDGLFVAKGVSVTAMTAINIASPFVTAMFALSLMFAVGTSTVVSISLGEGRKEKANEIFSQNFAFLIVLSLLISGLLFWKLEELALFLGATKATLPYVTKYIGTIAPFAVVFIVSYSFEILLKADGHPKKATKIVMVGVILNCIMDYLLVIVFPLGVFGAAIATALSQVGVTALYLRHFLSKEAVLHFTRFHFSGRTIVRAMKNGLSSGITELSAGLTVYFFNHAIAAYLGDEALVSYTIINYVNALYIYSMTGIAQGSQPLISFYHGKKEKSATAKLLRYGLITAAGFAAVTVVLSVFGGGLLAKLFIPADLTHLRNYTVHALRIFCISFVPAGFTVVLAGYFASIEHAGKAVSITIGRAIAVMLLVLVLMTRVFGGEGIWWTTPISESICLVYAVILFIKGKARDAAD</sequence>
<accession>A0A6N7XP00</accession>
<dbReference type="AlphaFoldDB" id="A0A6N7XP00"/>
<dbReference type="PANTHER" id="PTHR43823:SF3">
    <property type="entry name" value="MULTIDRUG EXPORT PROTEIN MEPA"/>
    <property type="match status" value="1"/>
</dbReference>
<evidence type="ECO:0000256" key="3">
    <source>
        <dbReference type="ARBA" id="ARBA00022106"/>
    </source>
</evidence>
<comment type="caution">
    <text evidence="11">The sequence shown here is derived from an EMBL/GenBank/DDBJ whole genome shotgun (WGS) entry which is preliminary data.</text>
</comment>
<keyword evidence="9" id="KW-0046">Antibiotic resistance</keyword>
<gene>
    <name evidence="11" type="ORF">FYJ65_07980</name>
</gene>
<organism evidence="11 12">
    <name type="scientific">Mogibacterium kristiansenii</name>
    <dbReference type="NCBI Taxonomy" id="2606708"/>
    <lineage>
        <taxon>Bacteria</taxon>
        <taxon>Bacillati</taxon>
        <taxon>Bacillota</taxon>
        <taxon>Clostridia</taxon>
        <taxon>Peptostreptococcales</taxon>
        <taxon>Anaerovoracaceae</taxon>
        <taxon>Mogibacterium</taxon>
    </lineage>
</organism>
<dbReference type="GO" id="GO:0042910">
    <property type="term" value="F:xenobiotic transmembrane transporter activity"/>
    <property type="evidence" value="ECO:0007669"/>
    <property type="project" value="InterPro"/>
</dbReference>
<evidence type="ECO:0000256" key="6">
    <source>
        <dbReference type="ARBA" id="ARBA00022692"/>
    </source>
</evidence>
<reference evidence="11 12" key="1">
    <citation type="submission" date="2019-08" db="EMBL/GenBank/DDBJ databases">
        <title>In-depth cultivation of the pig gut microbiome towards novel bacterial diversity and tailored functional studies.</title>
        <authorList>
            <person name="Wylensek D."/>
            <person name="Hitch T.C.A."/>
            <person name="Clavel T."/>
        </authorList>
    </citation>
    <scope>NUCLEOTIDE SEQUENCE [LARGE SCALE GENOMIC DNA]</scope>
    <source>
        <strain evidence="11 12">WCA-MUC-591-APC-4B</strain>
    </source>
</reference>